<dbReference type="InterPro" id="IPR045851">
    <property type="entry name" value="AMP-bd_C_sf"/>
</dbReference>
<comment type="caution">
    <text evidence="4">The sequence shown here is derived from an EMBL/GenBank/DDBJ whole genome shotgun (WGS) entry which is preliminary data.</text>
</comment>
<dbReference type="Gene3D" id="3.40.50.12780">
    <property type="entry name" value="N-terminal domain of ligase-like"/>
    <property type="match status" value="1"/>
</dbReference>
<accession>A0ABP6ZJY3</accession>
<evidence type="ECO:0000313" key="5">
    <source>
        <dbReference type="Proteomes" id="UP001501490"/>
    </source>
</evidence>
<dbReference type="Proteomes" id="UP001501490">
    <property type="component" value="Unassembled WGS sequence"/>
</dbReference>
<protein>
    <submittedName>
        <fullName evidence="4">Long-chain fatty acid--CoA ligase</fullName>
    </submittedName>
</protein>
<dbReference type="Gene3D" id="3.30.300.30">
    <property type="match status" value="1"/>
</dbReference>
<dbReference type="InterPro" id="IPR050237">
    <property type="entry name" value="ATP-dep_AMP-bd_enzyme"/>
</dbReference>
<organism evidence="4 5">
    <name type="scientific">Microlunatus ginsengisoli</name>
    <dbReference type="NCBI Taxonomy" id="363863"/>
    <lineage>
        <taxon>Bacteria</taxon>
        <taxon>Bacillati</taxon>
        <taxon>Actinomycetota</taxon>
        <taxon>Actinomycetes</taxon>
        <taxon>Propionibacteriales</taxon>
        <taxon>Propionibacteriaceae</taxon>
        <taxon>Microlunatus</taxon>
    </lineage>
</organism>
<dbReference type="GO" id="GO:0016874">
    <property type="term" value="F:ligase activity"/>
    <property type="evidence" value="ECO:0007669"/>
    <property type="project" value="UniProtKB-KW"/>
</dbReference>
<proteinExistence type="predicted"/>
<dbReference type="InterPro" id="IPR000873">
    <property type="entry name" value="AMP-dep_synth/lig_dom"/>
</dbReference>
<reference evidence="5" key="1">
    <citation type="journal article" date="2019" name="Int. J. Syst. Evol. Microbiol.">
        <title>The Global Catalogue of Microorganisms (GCM) 10K type strain sequencing project: providing services to taxonomists for standard genome sequencing and annotation.</title>
        <authorList>
            <consortium name="The Broad Institute Genomics Platform"/>
            <consortium name="The Broad Institute Genome Sequencing Center for Infectious Disease"/>
            <person name="Wu L."/>
            <person name="Ma J."/>
        </authorList>
    </citation>
    <scope>NUCLEOTIDE SEQUENCE [LARGE SCALE GENOMIC DNA]</scope>
    <source>
        <strain evidence="5">JCM 16929</strain>
    </source>
</reference>
<dbReference type="Pfam" id="PF00501">
    <property type="entry name" value="AMP-binding"/>
    <property type="match status" value="1"/>
</dbReference>
<feature type="domain" description="AMP-binding enzyme C-terminal" evidence="3">
    <location>
        <begin position="439"/>
        <end position="509"/>
    </location>
</feature>
<keyword evidence="5" id="KW-1185">Reference proteome</keyword>
<dbReference type="InterPro" id="IPR025110">
    <property type="entry name" value="AMP-bd_C"/>
</dbReference>
<dbReference type="Pfam" id="PF13193">
    <property type="entry name" value="AMP-binding_C"/>
    <property type="match status" value="1"/>
</dbReference>
<evidence type="ECO:0000259" key="3">
    <source>
        <dbReference type="Pfam" id="PF13193"/>
    </source>
</evidence>
<evidence type="ECO:0000313" key="4">
    <source>
        <dbReference type="EMBL" id="GAA3609470.1"/>
    </source>
</evidence>
<feature type="domain" description="AMP-dependent synthetase/ligase" evidence="2">
    <location>
        <begin position="50"/>
        <end position="392"/>
    </location>
</feature>
<name>A0ABP6ZJY3_9ACTN</name>
<sequence length="527" mass="55117">MVAASSPSSTPKPPPTPLPTTAVDDLDDDIDVRALVDAESGPSNLADLVARNAVERPEEPALIQPGEDRRVLTWSELDGQVSALAAGLVRHGVRAGHRLAFRGPTSIPYVVGYLSALRAGVVVVPLAVRAGTELSARWLAESGARLLLGVADMPTGSEIETLPLTAAGIAELADPGAAPVVSPPDRESLAVLLYTAGTAEEPRPVMLSHRALLAGIDETGPGRPDADSVIGLALPLSGAYGLAAILGSWIGAGCRLVVSDERADLARLAADESITHLPLTPPLIFRLLQRATHAGTDLRAMLASVVAVVSAGARLPWPLTREFSEQTGLRLEQAYGLTETARGVSSTLGAELLGPGHVGRALPGVEIRIGDGTDDEPGEIAVRGEMLFSGYWPDGAGGPDPDGWWRTGDLGYLRGEDLFVLDRARDLISISGFTIYPAEVEQVIGELEGVTAVAVIGAPAGRAGQRMVAFVSGTASPDEVLDYCRGRLAAFKRPSEVRSVDQLPRTVTGLIRRGALRRLLAAERADG</sequence>
<evidence type="ECO:0000259" key="2">
    <source>
        <dbReference type="Pfam" id="PF00501"/>
    </source>
</evidence>
<gene>
    <name evidence="4" type="ORF">GCM10022236_08900</name>
</gene>
<keyword evidence="4" id="KW-0436">Ligase</keyword>
<evidence type="ECO:0000256" key="1">
    <source>
        <dbReference type="SAM" id="MobiDB-lite"/>
    </source>
</evidence>
<dbReference type="EMBL" id="BAABAB010000006">
    <property type="protein sequence ID" value="GAA3609470.1"/>
    <property type="molecule type" value="Genomic_DNA"/>
</dbReference>
<dbReference type="PANTHER" id="PTHR43767:SF1">
    <property type="entry name" value="NONRIBOSOMAL PEPTIDE SYNTHASE PES1 (EUROFUNG)-RELATED"/>
    <property type="match status" value="1"/>
</dbReference>
<dbReference type="InterPro" id="IPR042099">
    <property type="entry name" value="ANL_N_sf"/>
</dbReference>
<feature type="region of interest" description="Disordered" evidence="1">
    <location>
        <begin position="1"/>
        <end position="24"/>
    </location>
</feature>
<dbReference type="SUPFAM" id="SSF56801">
    <property type="entry name" value="Acetyl-CoA synthetase-like"/>
    <property type="match status" value="1"/>
</dbReference>
<dbReference type="PANTHER" id="PTHR43767">
    <property type="entry name" value="LONG-CHAIN-FATTY-ACID--COA LIGASE"/>
    <property type="match status" value="1"/>
</dbReference>